<evidence type="ECO:0000256" key="5">
    <source>
        <dbReference type="SAM" id="MobiDB-lite"/>
    </source>
</evidence>
<evidence type="ECO:0000259" key="6">
    <source>
        <dbReference type="Pfam" id="PF04542"/>
    </source>
</evidence>
<evidence type="ECO:0000313" key="9">
    <source>
        <dbReference type="Proteomes" id="UP000515511"/>
    </source>
</evidence>
<dbReference type="InterPro" id="IPR014284">
    <property type="entry name" value="RNA_pol_sigma-70_dom"/>
</dbReference>
<evidence type="ECO:0000256" key="4">
    <source>
        <dbReference type="ARBA" id="ARBA00023163"/>
    </source>
</evidence>
<name>A0A7G6YBJ7_9MICO</name>
<dbReference type="InterPro" id="IPR036388">
    <property type="entry name" value="WH-like_DNA-bd_sf"/>
</dbReference>
<dbReference type="KEGG" id="lse:F1C12_12490"/>
<dbReference type="NCBIfam" id="TIGR02937">
    <property type="entry name" value="sigma70-ECF"/>
    <property type="match status" value="1"/>
</dbReference>
<proteinExistence type="inferred from homology"/>
<evidence type="ECO:0000256" key="2">
    <source>
        <dbReference type="ARBA" id="ARBA00023015"/>
    </source>
</evidence>
<dbReference type="Gene3D" id="1.10.1740.10">
    <property type="match status" value="1"/>
</dbReference>
<dbReference type="InterPro" id="IPR013324">
    <property type="entry name" value="RNA_pol_sigma_r3/r4-like"/>
</dbReference>
<evidence type="ECO:0000256" key="3">
    <source>
        <dbReference type="ARBA" id="ARBA00023082"/>
    </source>
</evidence>
<dbReference type="PANTHER" id="PTHR43133">
    <property type="entry name" value="RNA POLYMERASE ECF-TYPE SIGMA FACTO"/>
    <property type="match status" value="1"/>
</dbReference>
<dbReference type="InterPro" id="IPR007627">
    <property type="entry name" value="RNA_pol_sigma70_r2"/>
</dbReference>
<dbReference type="GO" id="GO:0003677">
    <property type="term" value="F:DNA binding"/>
    <property type="evidence" value="ECO:0007669"/>
    <property type="project" value="InterPro"/>
</dbReference>
<comment type="similarity">
    <text evidence="1">Belongs to the sigma-70 factor family. ECF subfamily.</text>
</comment>
<keyword evidence="3" id="KW-0731">Sigma factor</keyword>
<feature type="domain" description="RNA polymerase sigma factor 70 region 4 type 2" evidence="7">
    <location>
        <begin position="166"/>
        <end position="217"/>
    </location>
</feature>
<dbReference type="EMBL" id="CP043641">
    <property type="protein sequence ID" value="QNE35862.1"/>
    <property type="molecule type" value="Genomic_DNA"/>
</dbReference>
<dbReference type="AlphaFoldDB" id="A0A7G6YBJ7"/>
<feature type="region of interest" description="Disordered" evidence="5">
    <location>
        <begin position="1"/>
        <end position="42"/>
    </location>
</feature>
<keyword evidence="2" id="KW-0805">Transcription regulation</keyword>
<dbReference type="Pfam" id="PF04542">
    <property type="entry name" value="Sigma70_r2"/>
    <property type="match status" value="1"/>
</dbReference>
<dbReference type="InterPro" id="IPR013249">
    <property type="entry name" value="RNA_pol_sigma70_r4_t2"/>
</dbReference>
<dbReference type="PANTHER" id="PTHR43133:SF25">
    <property type="entry name" value="RNA POLYMERASE SIGMA FACTOR RFAY-RELATED"/>
    <property type="match status" value="1"/>
</dbReference>
<dbReference type="GO" id="GO:0016987">
    <property type="term" value="F:sigma factor activity"/>
    <property type="evidence" value="ECO:0007669"/>
    <property type="project" value="UniProtKB-KW"/>
</dbReference>
<evidence type="ECO:0000313" key="8">
    <source>
        <dbReference type="EMBL" id="QNE35862.1"/>
    </source>
</evidence>
<organism evidence="8 9">
    <name type="scientific">Leifsonia shinshuensis</name>
    <dbReference type="NCBI Taxonomy" id="150026"/>
    <lineage>
        <taxon>Bacteria</taxon>
        <taxon>Bacillati</taxon>
        <taxon>Actinomycetota</taxon>
        <taxon>Actinomycetes</taxon>
        <taxon>Micrococcales</taxon>
        <taxon>Microbacteriaceae</taxon>
        <taxon>Leifsonia</taxon>
    </lineage>
</organism>
<dbReference type="GO" id="GO:0006352">
    <property type="term" value="P:DNA-templated transcription initiation"/>
    <property type="evidence" value="ECO:0007669"/>
    <property type="project" value="InterPro"/>
</dbReference>
<dbReference type="SUPFAM" id="SSF88946">
    <property type="entry name" value="Sigma2 domain of RNA polymerase sigma factors"/>
    <property type="match status" value="1"/>
</dbReference>
<dbReference type="InterPro" id="IPR039425">
    <property type="entry name" value="RNA_pol_sigma-70-like"/>
</dbReference>
<protein>
    <submittedName>
        <fullName evidence="8">Sigma-70 family RNA polymerase sigma factor</fullName>
    </submittedName>
</protein>
<reference evidence="9" key="1">
    <citation type="submission" date="2019-09" db="EMBL/GenBank/DDBJ databases">
        <title>Antimicrobial potential of Antarctic Bacteria.</title>
        <authorList>
            <person name="Benaud N."/>
            <person name="Edwards R.J."/>
            <person name="Ferrari B.C."/>
        </authorList>
    </citation>
    <scope>NUCLEOTIDE SEQUENCE [LARGE SCALE GENOMIC DNA]</scope>
    <source>
        <strain evidence="9">INR9</strain>
    </source>
</reference>
<evidence type="ECO:0000259" key="7">
    <source>
        <dbReference type="Pfam" id="PF08281"/>
    </source>
</evidence>
<dbReference type="Proteomes" id="UP000515511">
    <property type="component" value="Chromosome"/>
</dbReference>
<dbReference type="SUPFAM" id="SSF88659">
    <property type="entry name" value="Sigma3 and sigma4 domains of RNA polymerase sigma factors"/>
    <property type="match status" value="1"/>
</dbReference>
<gene>
    <name evidence="8" type="ORF">F1C12_12490</name>
</gene>
<dbReference type="CDD" id="cd06171">
    <property type="entry name" value="Sigma70_r4"/>
    <property type="match status" value="1"/>
</dbReference>
<feature type="domain" description="RNA polymerase sigma-70 region 2" evidence="6">
    <location>
        <begin position="66"/>
        <end position="134"/>
    </location>
</feature>
<dbReference type="Gene3D" id="1.10.10.10">
    <property type="entry name" value="Winged helix-like DNA-binding domain superfamily/Winged helix DNA-binding domain"/>
    <property type="match status" value="1"/>
</dbReference>
<accession>A0A7G6YBJ7</accession>
<evidence type="ECO:0000256" key="1">
    <source>
        <dbReference type="ARBA" id="ARBA00010641"/>
    </source>
</evidence>
<dbReference type="InterPro" id="IPR013325">
    <property type="entry name" value="RNA_pol_sigma_r2"/>
</dbReference>
<keyword evidence="4" id="KW-0804">Transcription</keyword>
<sequence>MRTRGPSRSYEPTTSAKTGGGQLRLPSVLVSPRSRGGRELHDTGEISDSALWLEASTGTERSFAILFDRYRRRIFRKAYAHVRNVADAEDVVALVFLEAWRNRAKVRIVDGSLLPWLLSVTNFVLMNQARTKRRHGRLIAALPAPGQEPDHADDVLEQLDRDAQLVAVRAAMAHLSAQEQSILDLCLIEELPIATVAAALDIPIGTVKSKLHRAREKVRKRLTSHGAMPDLTAQLDGVQS</sequence>
<dbReference type="Pfam" id="PF08281">
    <property type="entry name" value="Sigma70_r4_2"/>
    <property type="match status" value="1"/>
</dbReference>
<feature type="region of interest" description="Disordered" evidence="5">
    <location>
        <begin position="220"/>
        <end position="240"/>
    </location>
</feature>